<comment type="caution">
    <text evidence="1">The sequence shown here is derived from an EMBL/GenBank/DDBJ whole genome shotgun (WGS) entry which is preliminary data.</text>
</comment>
<protein>
    <submittedName>
        <fullName evidence="1">Terminase</fullName>
    </submittedName>
</protein>
<dbReference type="AlphaFoldDB" id="A0A364NVV9"/>
<organism evidence="1 2">
    <name type="scientific">Paramagnetospirillum kuznetsovii</name>
    <dbReference type="NCBI Taxonomy" id="2053833"/>
    <lineage>
        <taxon>Bacteria</taxon>
        <taxon>Pseudomonadati</taxon>
        <taxon>Pseudomonadota</taxon>
        <taxon>Alphaproteobacteria</taxon>
        <taxon>Rhodospirillales</taxon>
        <taxon>Magnetospirillaceae</taxon>
        <taxon>Paramagnetospirillum</taxon>
    </lineage>
</organism>
<name>A0A364NVV9_9PROT</name>
<keyword evidence="2" id="KW-1185">Reference proteome</keyword>
<dbReference type="EMBL" id="PGTO01000013">
    <property type="protein sequence ID" value="RAU21130.1"/>
    <property type="molecule type" value="Genomic_DNA"/>
</dbReference>
<dbReference type="Gene3D" id="3.30.420.240">
    <property type="match status" value="1"/>
</dbReference>
<evidence type="ECO:0000313" key="1">
    <source>
        <dbReference type="EMBL" id="RAU21130.1"/>
    </source>
</evidence>
<reference evidence="1 2" key="1">
    <citation type="submission" date="2017-11" db="EMBL/GenBank/DDBJ databases">
        <title>Draft genome sequence of magnetotactic bacterium Magnetospirillum kuznetsovii LBB-42.</title>
        <authorList>
            <person name="Grouzdev D.S."/>
            <person name="Rysina M.S."/>
            <person name="Baslerov R.V."/>
            <person name="Koziaeva V."/>
        </authorList>
    </citation>
    <scope>NUCLEOTIDE SEQUENCE [LARGE SCALE GENOMIC DNA]</scope>
    <source>
        <strain evidence="1 2">LBB-42</strain>
    </source>
</reference>
<dbReference type="Gene3D" id="3.40.50.300">
    <property type="entry name" value="P-loop containing nucleotide triphosphate hydrolases"/>
    <property type="match status" value="1"/>
</dbReference>
<dbReference type="Proteomes" id="UP000251075">
    <property type="component" value="Unassembled WGS sequence"/>
</dbReference>
<gene>
    <name evidence="1" type="ORF">CU669_15135</name>
</gene>
<dbReference type="OrthoDB" id="9775154at2"/>
<proteinExistence type="predicted"/>
<accession>A0A364NVV9</accession>
<dbReference type="InterPro" id="IPR027417">
    <property type="entry name" value="P-loop_NTPase"/>
</dbReference>
<sequence length="487" mass="54623">MRDAKGELHDFLASCVHDPLRYVIGAYPWGIGDLAGSDGPREWQADILGTIRGHLKNKDTRHEPLRIAVASGHGIGKSALISQIINWAMGTATDCKVVVTANTEAQLRTKTWPEVSKWQRLAIDADHFTPTATAVVSTMPGRDRSWRCDAIPWSEHNTEAFAGLHNQGKRLVLIFDEASAIADRVWEVAEGAMTDEGTEIIWIAFGNPTRASGRFRECFRRHRKRWNCRQIDSRSVEGTNKAQLEAWAEDYGENSDWYKVRVKGEFPSMSVRSLIGDDDVAAAFGRHLRDEQFDFAPKIIGVDPAWSGDDEFVIYLRQGLMSKLLGKWSKNDNDVVMAGIIAKFEDQYKADAVFIDGGYGTGIVSAGRTMNRTWQLVWFSAKPEDLGCLNKRSEMWVKMRDWLKEGGAIEPDDQLREELTGVETVPRLDGKIQLESKEALKARGLQSPNRADALAITFAYPVAMKLQPGDYGFGKTDRCTTEYDPYE</sequence>
<evidence type="ECO:0000313" key="2">
    <source>
        <dbReference type="Proteomes" id="UP000251075"/>
    </source>
</evidence>